<evidence type="ECO:0000313" key="5">
    <source>
        <dbReference type="EMBL" id="RIW13431.1"/>
    </source>
</evidence>
<dbReference type="InterPro" id="IPR018060">
    <property type="entry name" value="HTH_AraC"/>
</dbReference>
<dbReference type="AlphaFoldDB" id="A0A418PNX5"/>
<dbReference type="GO" id="GO:0003700">
    <property type="term" value="F:DNA-binding transcription factor activity"/>
    <property type="evidence" value="ECO:0007669"/>
    <property type="project" value="InterPro"/>
</dbReference>
<dbReference type="OrthoDB" id="1189000at2"/>
<dbReference type="RefSeq" id="WP_119479017.1">
    <property type="nucleotide sequence ID" value="NZ_QXML01000009.1"/>
</dbReference>
<sequence length="243" mass="27930">MTVEEFNIDKGLYVFEFEGFETEFHSHPAIEVVIAKNGDFSLWTDTETHENLKFAVVSANQRHKLSSTNCALKIIMIEHHNRLVIDHLKLADIDLSNGYFIQSEPYNEAIQIDNLVQIIRSGKELTEYDFRISKAIEYLDQNDLEYDSMIKTLRAVTKLSESRLSHLFKSNIGISLKKYLIWSRLKSTIKNHLDSEEGLFSALIKSGFYDQPHFSKSFKSMLGVKPSRAYNSRSLQVLSKSGL</sequence>
<comment type="caution">
    <text evidence="5">The sequence shown here is derived from an EMBL/GenBank/DDBJ whole genome shotgun (WGS) entry which is preliminary data.</text>
</comment>
<dbReference type="EMBL" id="QXML01000009">
    <property type="protein sequence ID" value="RIW13431.1"/>
    <property type="molecule type" value="Genomic_DNA"/>
</dbReference>
<evidence type="ECO:0000313" key="6">
    <source>
        <dbReference type="Proteomes" id="UP000283522"/>
    </source>
</evidence>
<dbReference type="PANTHER" id="PTHR46796">
    <property type="entry name" value="HTH-TYPE TRANSCRIPTIONAL ACTIVATOR RHAS-RELATED"/>
    <property type="match status" value="1"/>
</dbReference>
<dbReference type="Pfam" id="PF12833">
    <property type="entry name" value="HTH_18"/>
    <property type="match status" value="1"/>
</dbReference>
<organism evidence="5 6">
    <name type="scientific">Algoriphagus lacus</name>
    <dbReference type="NCBI Taxonomy" id="2056311"/>
    <lineage>
        <taxon>Bacteria</taxon>
        <taxon>Pseudomonadati</taxon>
        <taxon>Bacteroidota</taxon>
        <taxon>Cytophagia</taxon>
        <taxon>Cytophagales</taxon>
        <taxon>Cyclobacteriaceae</taxon>
        <taxon>Algoriphagus</taxon>
    </lineage>
</organism>
<reference evidence="5 6" key="1">
    <citation type="submission" date="2018-09" db="EMBL/GenBank/DDBJ databases">
        <authorList>
            <person name="Wang X."/>
            <person name="Du Z."/>
        </authorList>
    </citation>
    <scope>NUCLEOTIDE SEQUENCE [LARGE SCALE GENOMIC DNA]</scope>
    <source>
        <strain evidence="5 6">N3</strain>
    </source>
</reference>
<dbReference type="InterPro" id="IPR050204">
    <property type="entry name" value="AraC_XylS_family_regulators"/>
</dbReference>
<keyword evidence="2" id="KW-0238">DNA-binding</keyword>
<keyword evidence="6" id="KW-1185">Reference proteome</keyword>
<keyword evidence="3" id="KW-0804">Transcription</keyword>
<gene>
    <name evidence="5" type="ORF">D0X99_16810</name>
</gene>
<dbReference type="Gene3D" id="1.10.10.60">
    <property type="entry name" value="Homeodomain-like"/>
    <property type="match status" value="1"/>
</dbReference>
<evidence type="ECO:0000256" key="1">
    <source>
        <dbReference type="ARBA" id="ARBA00023015"/>
    </source>
</evidence>
<evidence type="ECO:0000256" key="3">
    <source>
        <dbReference type="ARBA" id="ARBA00023163"/>
    </source>
</evidence>
<dbReference type="PROSITE" id="PS01124">
    <property type="entry name" value="HTH_ARAC_FAMILY_2"/>
    <property type="match status" value="1"/>
</dbReference>
<dbReference type="SMART" id="SM00342">
    <property type="entry name" value="HTH_ARAC"/>
    <property type="match status" value="1"/>
</dbReference>
<name>A0A418PNX5_9BACT</name>
<proteinExistence type="predicted"/>
<dbReference type="PANTHER" id="PTHR46796:SF13">
    <property type="entry name" value="HTH-TYPE TRANSCRIPTIONAL ACTIVATOR RHAS"/>
    <property type="match status" value="1"/>
</dbReference>
<evidence type="ECO:0000259" key="4">
    <source>
        <dbReference type="PROSITE" id="PS01124"/>
    </source>
</evidence>
<keyword evidence="1" id="KW-0805">Transcription regulation</keyword>
<protein>
    <submittedName>
        <fullName evidence="5">AraC family transcriptional regulator</fullName>
    </submittedName>
</protein>
<feature type="domain" description="HTH araC/xylS-type" evidence="4">
    <location>
        <begin position="133"/>
        <end position="232"/>
    </location>
</feature>
<evidence type="ECO:0000256" key="2">
    <source>
        <dbReference type="ARBA" id="ARBA00023125"/>
    </source>
</evidence>
<dbReference type="Proteomes" id="UP000283522">
    <property type="component" value="Unassembled WGS sequence"/>
</dbReference>
<accession>A0A418PNX5</accession>
<dbReference type="GO" id="GO:0043565">
    <property type="term" value="F:sequence-specific DNA binding"/>
    <property type="evidence" value="ECO:0007669"/>
    <property type="project" value="InterPro"/>
</dbReference>